<evidence type="ECO:0000259" key="8">
    <source>
        <dbReference type="Pfam" id="PF00728"/>
    </source>
</evidence>
<dbReference type="InParanoid" id="C5KWF2"/>
<dbReference type="PANTHER" id="PTHR22600:SF21">
    <property type="entry name" value="BETA-HEXOSAMINIDASE A"/>
    <property type="match status" value="1"/>
</dbReference>
<dbReference type="RefSeq" id="XP_002779395.1">
    <property type="nucleotide sequence ID" value="XM_002779349.1"/>
</dbReference>
<feature type="active site" description="Proton donor" evidence="6">
    <location>
        <position position="314"/>
    </location>
</feature>
<dbReference type="Pfam" id="PF00728">
    <property type="entry name" value="Glyco_hydro_20"/>
    <property type="match status" value="2"/>
</dbReference>
<dbReference type="InterPro" id="IPR017853">
    <property type="entry name" value="GH"/>
</dbReference>
<dbReference type="GO" id="GO:0016020">
    <property type="term" value="C:membrane"/>
    <property type="evidence" value="ECO:0007669"/>
    <property type="project" value="TreeGrafter"/>
</dbReference>
<feature type="chain" id="PRO_5002954391" description="beta-N-acetylhexosaminidase" evidence="7">
    <location>
        <begin position="18"/>
        <end position="639"/>
    </location>
</feature>
<dbReference type="InterPro" id="IPR015883">
    <property type="entry name" value="Glyco_hydro_20_cat"/>
</dbReference>
<comment type="catalytic activity">
    <reaction evidence="1">
        <text>Hydrolysis of terminal non-reducing N-acetyl-D-hexosamine residues in N-acetyl-beta-D-hexosaminides.</text>
        <dbReference type="EC" id="3.2.1.52"/>
    </reaction>
</comment>
<dbReference type="Gene3D" id="3.20.20.80">
    <property type="entry name" value="Glycosidases"/>
    <property type="match status" value="2"/>
</dbReference>
<evidence type="ECO:0000256" key="5">
    <source>
        <dbReference type="ARBA" id="ARBA00023295"/>
    </source>
</evidence>
<evidence type="ECO:0000256" key="3">
    <source>
        <dbReference type="ARBA" id="ARBA00012663"/>
    </source>
</evidence>
<evidence type="ECO:0000313" key="10">
    <source>
        <dbReference type="EMBL" id="EER11190.1"/>
    </source>
</evidence>
<dbReference type="OrthoDB" id="428480at2759"/>
<name>C5KWF2_PERM5</name>
<gene>
    <name evidence="10" type="ORF">Pmar_PMAR009436</name>
</gene>
<evidence type="ECO:0000313" key="11">
    <source>
        <dbReference type="Proteomes" id="UP000007800"/>
    </source>
</evidence>
<keyword evidence="5" id="KW-0326">Glycosidase</keyword>
<dbReference type="GO" id="GO:0005975">
    <property type="term" value="P:carbohydrate metabolic process"/>
    <property type="evidence" value="ECO:0007669"/>
    <property type="project" value="InterPro"/>
</dbReference>
<dbReference type="SUPFAM" id="SSF51445">
    <property type="entry name" value="(Trans)glycosidases"/>
    <property type="match status" value="2"/>
</dbReference>
<dbReference type="PANTHER" id="PTHR22600">
    <property type="entry name" value="BETA-HEXOSAMINIDASE"/>
    <property type="match status" value="1"/>
</dbReference>
<dbReference type="EC" id="3.2.1.52" evidence="3"/>
<proteinExistence type="inferred from homology"/>
<dbReference type="Gene3D" id="3.30.379.10">
    <property type="entry name" value="Chitobiase/beta-hexosaminidase domain 2-like"/>
    <property type="match status" value="2"/>
</dbReference>
<sequence>MVMKTMITMLLAIIVSGEVSIPKEPELMIWPLPKAIIINPRTTTDNMDHHPATVYSFHFELEEDDHHDEKSPIMQEDLDFATTMLNYNNRRSFQGASHSVRVGVKYNDSLPDEGYRITCTSSQQCSVHASSRSGALYGMGTMVQLAHNNAEDMPKLLDSGFTIYDFPSFPHRGMLIDTGRRYLSVETIIKNLQLMLWTKMNVLHWHISDDVSFSLDLEGYEKLQYKNPTPLRYSADDMKRIVKLANLLGIKVIPEIDVPAHTTSWTRGYPWLTGDAKFWMDPIREETRNMVVDVVSKVVDIFYRKKVVHLGGDEIWNAWDTPALEKWTRKNGRFHNRTDLVDYWIANTIAEIKEKTGAEVYLWNDFLDQHTTQADVIDAWQIWLYDIRKTLKLRMSREPTGCTRLNVTAAAAARHVKLLAIIVSGEESIPKEPELMIWPLPKAIIINPRTTTDNMDHHPATVYSFHFELEEDDHHDEKSPIMQEDLDFATTMLNRRSFQGASHSVRVGVKYNDSLPDEGYRITCTSSQQCSLHASSRSGSLYGMGTMVQLAHNNAEDMPKLLDSGFTIYDFPSFPHRGMLIDTGRRYLSVETIIKNLQLMFWTKMNVLHWHISDDVSFSLDLEGYEKLQYKNPTPLRPS</sequence>
<dbReference type="GeneID" id="9056888"/>
<comment type="similarity">
    <text evidence="2">Belongs to the glycosyl hydrolase 20 family.</text>
</comment>
<keyword evidence="11" id="KW-1185">Reference proteome</keyword>
<dbReference type="GO" id="GO:0030203">
    <property type="term" value="P:glycosaminoglycan metabolic process"/>
    <property type="evidence" value="ECO:0007669"/>
    <property type="project" value="TreeGrafter"/>
</dbReference>
<feature type="signal peptide" evidence="7">
    <location>
        <begin position="1"/>
        <end position="17"/>
    </location>
</feature>
<accession>C5KWF2</accession>
<evidence type="ECO:0000256" key="4">
    <source>
        <dbReference type="ARBA" id="ARBA00022801"/>
    </source>
</evidence>
<dbReference type="EMBL" id="GG677014">
    <property type="protein sequence ID" value="EER11190.1"/>
    <property type="molecule type" value="Genomic_DNA"/>
</dbReference>
<dbReference type="PRINTS" id="PR00738">
    <property type="entry name" value="GLHYDRLASE20"/>
</dbReference>
<dbReference type="AlphaFoldDB" id="C5KWF2"/>
<dbReference type="Pfam" id="PF02838">
    <property type="entry name" value="Glyco_hydro_20b"/>
    <property type="match status" value="1"/>
</dbReference>
<dbReference type="InterPro" id="IPR015882">
    <property type="entry name" value="HEX_bac_N"/>
</dbReference>
<evidence type="ECO:0000256" key="6">
    <source>
        <dbReference type="PIRSR" id="PIRSR625705-1"/>
    </source>
</evidence>
<feature type="domain" description="Glycoside hydrolase family 20 catalytic" evidence="8">
    <location>
        <begin position="169"/>
        <end position="382"/>
    </location>
</feature>
<evidence type="ECO:0000259" key="9">
    <source>
        <dbReference type="Pfam" id="PF02838"/>
    </source>
</evidence>
<feature type="domain" description="Glycoside hydrolase family 20 catalytic" evidence="8">
    <location>
        <begin position="574"/>
        <end position="631"/>
    </location>
</feature>
<evidence type="ECO:0000256" key="1">
    <source>
        <dbReference type="ARBA" id="ARBA00001231"/>
    </source>
</evidence>
<feature type="domain" description="Beta-hexosaminidase bacterial type N-terminal" evidence="9">
    <location>
        <begin position="92"/>
        <end position="155"/>
    </location>
</feature>
<organism evidence="11">
    <name type="scientific">Perkinsus marinus (strain ATCC 50983 / TXsc)</name>
    <dbReference type="NCBI Taxonomy" id="423536"/>
    <lineage>
        <taxon>Eukaryota</taxon>
        <taxon>Sar</taxon>
        <taxon>Alveolata</taxon>
        <taxon>Perkinsozoa</taxon>
        <taxon>Perkinsea</taxon>
        <taxon>Perkinsida</taxon>
        <taxon>Perkinsidae</taxon>
        <taxon>Perkinsus</taxon>
    </lineage>
</organism>
<dbReference type="GO" id="GO:0004563">
    <property type="term" value="F:beta-N-acetylhexosaminidase activity"/>
    <property type="evidence" value="ECO:0007669"/>
    <property type="project" value="UniProtKB-EC"/>
</dbReference>
<protein>
    <recommendedName>
        <fullName evidence="3">beta-N-acetylhexosaminidase</fullName>
        <ecNumber evidence="3">3.2.1.52</ecNumber>
    </recommendedName>
</protein>
<evidence type="ECO:0000256" key="2">
    <source>
        <dbReference type="ARBA" id="ARBA00006285"/>
    </source>
</evidence>
<dbReference type="InterPro" id="IPR029018">
    <property type="entry name" value="Hex-like_dom2"/>
</dbReference>
<evidence type="ECO:0000256" key="7">
    <source>
        <dbReference type="SAM" id="SignalP"/>
    </source>
</evidence>
<dbReference type="SUPFAM" id="SSF55545">
    <property type="entry name" value="beta-N-acetylhexosaminidase-like domain"/>
    <property type="match status" value="2"/>
</dbReference>
<dbReference type="Proteomes" id="UP000007800">
    <property type="component" value="Unassembled WGS sequence"/>
</dbReference>
<keyword evidence="7" id="KW-0732">Signal</keyword>
<dbReference type="InterPro" id="IPR025705">
    <property type="entry name" value="Beta_hexosaminidase_sua/sub"/>
</dbReference>
<keyword evidence="4" id="KW-0378">Hydrolase</keyword>
<reference evidence="10 11" key="1">
    <citation type="submission" date="2008-07" db="EMBL/GenBank/DDBJ databases">
        <authorList>
            <person name="El-Sayed N."/>
            <person name="Caler E."/>
            <person name="Inman J."/>
            <person name="Amedeo P."/>
            <person name="Hass B."/>
            <person name="Wortman J."/>
        </authorList>
    </citation>
    <scope>NUCLEOTIDE SEQUENCE [LARGE SCALE GENOMIC DNA]</scope>
    <source>
        <strain evidence="11">ATCC 50983 / TXsc</strain>
    </source>
</reference>